<keyword evidence="3" id="KW-1185">Reference proteome</keyword>
<dbReference type="Pfam" id="PF13673">
    <property type="entry name" value="Acetyltransf_10"/>
    <property type="match status" value="1"/>
</dbReference>
<gene>
    <name evidence="2" type="ORF">KQI88_02600</name>
</gene>
<name>A0ABS6FZC1_9FIRM</name>
<evidence type="ECO:0000259" key="1">
    <source>
        <dbReference type="PROSITE" id="PS51186"/>
    </source>
</evidence>
<feature type="domain" description="N-acetyltransferase" evidence="1">
    <location>
        <begin position="6"/>
        <end position="148"/>
    </location>
</feature>
<evidence type="ECO:0000313" key="3">
    <source>
        <dbReference type="Proteomes" id="UP000779508"/>
    </source>
</evidence>
<protein>
    <submittedName>
        <fullName evidence="2">GNAT family N-acetyltransferase</fullName>
        <ecNumber evidence="2">2.3.1.-</ecNumber>
    </submittedName>
</protein>
<dbReference type="CDD" id="cd04301">
    <property type="entry name" value="NAT_SF"/>
    <property type="match status" value="1"/>
</dbReference>
<sequence>MNLVIKRFENLTPKEVYSILKLRNAVFIVEQNCAYQDCDDNDDRAFHLFIKEKDDVVAYLRILDKGITFDEIAIGRVVVEKRHRGTGLSRKIMNKAIDFVVNEIGETSIKIQAQSYLIEFYESLGFKAISEEYLEDEIPHIDMLLYKSISIK</sequence>
<dbReference type="EMBL" id="JAHLQK010000001">
    <property type="protein sequence ID" value="MBU5675304.1"/>
    <property type="molecule type" value="Genomic_DNA"/>
</dbReference>
<comment type="caution">
    <text evidence="2">The sequence shown here is derived from an EMBL/GenBank/DDBJ whole genome shotgun (WGS) entry which is preliminary data.</text>
</comment>
<proteinExistence type="predicted"/>
<dbReference type="Proteomes" id="UP000779508">
    <property type="component" value="Unassembled WGS sequence"/>
</dbReference>
<accession>A0ABS6FZC1</accession>
<organism evidence="2 3">
    <name type="scientific">Alkaliphilus flagellatus</name>
    <dbReference type="NCBI Taxonomy" id="2841507"/>
    <lineage>
        <taxon>Bacteria</taxon>
        <taxon>Bacillati</taxon>
        <taxon>Bacillota</taxon>
        <taxon>Clostridia</taxon>
        <taxon>Peptostreptococcales</taxon>
        <taxon>Natronincolaceae</taxon>
        <taxon>Alkaliphilus</taxon>
    </lineage>
</organism>
<dbReference type="PROSITE" id="PS51186">
    <property type="entry name" value="GNAT"/>
    <property type="match status" value="1"/>
</dbReference>
<reference evidence="2 3" key="1">
    <citation type="submission" date="2021-06" db="EMBL/GenBank/DDBJ databases">
        <authorList>
            <person name="Sun Q."/>
            <person name="Li D."/>
        </authorList>
    </citation>
    <scope>NUCLEOTIDE SEQUENCE [LARGE SCALE GENOMIC DNA]</scope>
    <source>
        <strain evidence="2 3">MSJ-5</strain>
    </source>
</reference>
<keyword evidence="2" id="KW-0808">Transferase</keyword>
<dbReference type="RefSeq" id="WP_216414796.1">
    <property type="nucleotide sequence ID" value="NZ_JAHLQK010000001.1"/>
</dbReference>
<dbReference type="EC" id="2.3.1.-" evidence="2"/>
<dbReference type="GO" id="GO:0016746">
    <property type="term" value="F:acyltransferase activity"/>
    <property type="evidence" value="ECO:0007669"/>
    <property type="project" value="UniProtKB-KW"/>
</dbReference>
<dbReference type="InterPro" id="IPR000182">
    <property type="entry name" value="GNAT_dom"/>
</dbReference>
<evidence type="ECO:0000313" key="2">
    <source>
        <dbReference type="EMBL" id="MBU5675304.1"/>
    </source>
</evidence>
<keyword evidence="2" id="KW-0012">Acyltransferase</keyword>